<dbReference type="InterPro" id="IPR025455">
    <property type="entry name" value="DUF4276"/>
</dbReference>
<organism evidence="1 2">
    <name type="scientific">Candidatus Thiomargarita nelsonii</name>
    <dbReference type="NCBI Taxonomy" id="1003181"/>
    <lineage>
        <taxon>Bacteria</taxon>
        <taxon>Pseudomonadati</taxon>
        <taxon>Pseudomonadota</taxon>
        <taxon>Gammaproteobacteria</taxon>
        <taxon>Thiotrichales</taxon>
        <taxon>Thiotrichaceae</taxon>
        <taxon>Thiomargarita</taxon>
    </lineage>
</organism>
<accession>A0A0A6PJZ8</accession>
<evidence type="ECO:0000313" key="1">
    <source>
        <dbReference type="EMBL" id="KHD10960.1"/>
    </source>
</evidence>
<evidence type="ECO:0008006" key="3">
    <source>
        <dbReference type="Google" id="ProtNLM"/>
    </source>
</evidence>
<name>A0A0A6PJZ8_9GAMM</name>
<keyword evidence="2" id="KW-1185">Reference proteome</keyword>
<comment type="caution">
    <text evidence="1">The sequence shown here is derived from an EMBL/GenBank/DDBJ whole genome shotgun (WGS) entry which is preliminary data.</text>
</comment>
<reference evidence="1 2" key="1">
    <citation type="journal article" date="2016" name="Front. Microbiol.">
        <title>Single-Cell (Meta-)Genomics of a Dimorphic Candidatus Thiomargarita nelsonii Reveals Genomic Plasticity.</title>
        <authorList>
            <person name="Flood B.E."/>
            <person name="Fliss P."/>
            <person name="Jones D.S."/>
            <person name="Dick G.J."/>
            <person name="Jain S."/>
            <person name="Kaster A.K."/>
            <person name="Winkel M."/>
            <person name="Mussmann M."/>
            <person name="Bailey J."/>
        </authorList>
    </citation>
    <scope>NUCLEOTIDE SEQUENCE [LARGE SCALE GENOMIC DNA]</scope>
    <source>
        <strain evidence="1">Hydrate Ridge</strain>
    </source>
</reference>
<evidence type="ECO:0000313" key="2">
    <source>
        <dbReference type="Proteomes" id="UP000030428"/>
    </source>
</evidence>
<dbReference type="Pfam" id="PF14103">
    <property type="entry name" value="DUF4276"/>
    <property type="match status" value="1"/>
</dbReference>
<proteinExistence type="predicted"/>
<dbReference type="EMBL" id="JSZA02000079">
    <property type="protein sequence ID" value="KHD10960.1"/>
    <property type="molecule type" value="Genomic_DNA"/>
</dbReference>
<protein>
    <recommendedName>
        <fullName evidence="3">DUF4276 family protein</fullName>
    </recommendedName>
</protein>
<dbReference type="Proteomes" id="UP000030428">
    <property type="component" value="Unassembled WGS sequence"/>
</dbReference>
<sequence length="202" mass="23430">MVKEIRIYIEGGGDKKDTKKAIRIGFSEFLKDLRQIAQKNRIRWQIIICGSRQNAFEDFKNALKANPNAFNVLLVDAEAPVNTTPCQHLKFRDDWDLPNVDDEHCHLMVQTMEAWLIADIETLQKFYGQGFKKNAIPKNPEVEKIDKKQLEPSLKAATRHTIKGEYHKIQHASKLLALLEIEKVRQVAPHCDRLFRTLIQKM</sequence>
<dbReference type="AlphaFoldDB" id="A0A0A6PJZ8"/>
<gene>
    <name evidence="1" type="ORF">PN36_19275</name>
</gene>